<name>A0A9E8MX92_9FLAO</name>
<proteinExistence type="predicted"/>
<protein>
    <recommendedName>
        <fullName evidence="3">Calcineurin-like phosphoesterase domain-containing protein</fullName>
    </recommendedName>
</protein>
<reference evidence="1" key="1">
    <citation type="submission" date="2022-11" db="EMBL/GenBank/DDBJ databases">
        <title>Lacinutrix neustonica HL-RS19T sp. nov., isolated from the surface microlayer sample of brackish Lake Shihwa.</title>
        <authorList>
            <person name="Choi J.Y."/>
            <person name="Hwang C.Y."/>
        </authorList>
    </citation>
    <scope>NUCLEOTIDE SEQUENCE</scope>
    <source>
        <strain evidence="1">HL-RS19</strain>
    </source>
</reference>
<evidence type="ECO:0008006" key="3">
    <source>
        <dbReference type="Google" id="ProtNLM"/>
    </source>
</evidence>
<evidence type="ECO:0000313" key="2">
    <source>
        <dbReference type="Proteomes" id="UP001164705"/>
    </source>
</evidence>
<dbReference type="Gene3D" id="3.60.21.10">
    <property type="match status" value="1"/>
</dbReference>
<dbReference type="KEGG" id="lnu:N7U66_07490"/>
<dbReference type="RefSeq" id="WP_267677948.1">
    <property type="nucleotide sequence ID" value="NZ_CP113088.1"/>
</dbReference>
<evidence type="ECO:0000313" key="1">
    <source>
        <dbReference type="EMBL" id="WAC03367.1"/>
    </source>
</evidence>
<dbReference type="InterPro" id="IPR029052">
    <property type="entry name" value="Metallo-depent_PP-like"/>
</dbReference>
<accession>A0A9E8MX92</accession>
<dbReference type="EMBL" id="CP113088">
    <property type="protein sequence ID" value="WAC03367.1"/>
    <property type="molecule type" value="Genomic_DNA"/>
</dbReference>
<dbReference type="SUPFAM" id="SSF56300">
    <property type="entry name" value="Metallo-dependent phosphatases"/>
    <property type="match status" value="1"/>
</dbReference>
<dbReference type="AlphaFoldDB" id="A0A9E8MX92"/>
<gene>
    <name evidence="1" type="ORF">N7U66_07490</name>
</gene>
<organism evidence="1 2">
    <name type="scientific">Lacinutrix neustonica</name>
    <dbReference type="NCBI Taxonomy" id="2980107"/>
    <lineage>
        <taxon>Bacteria</taxon>
        <taxon>Pseudomonadati</taxon>
        <taxon>Bacteroidota</taxon>
        <taxon>Flavobacteriia</taxon>
        <taxon>Flavobacteriales</taxon>
        <taxon>Flavobacteriaceae</taxon>
        <taxon>Lacinutrix</taxon>
    </lineage>
</organism>
<sequence length="185" mass="21654">MGIRENTEDRKKEEAFLKAHVLEPLSEFNGQVIFIPGQNEWNKGGHKNIDDLESYLQDNSDAKFWPNDGCPIERESLSDNVELVMVDTQWYLEDWDTHPYINNDCEIKTREQFFLAFKDELKDEQNKTIVVALHHPVLTATRQGLVDRMGGLSKQAYYHKDMQYLVGRLETLASQFNDIIFVSRW</sequence>
<dbReference type="Proteomes" id="UP001164705">
    <property type="component" value="Chromosome"/>
</dbReference>
<keyword evidence="2" id="KW-1185">Reference proteome</keyword>